<dbReference type="SUPFAM" id="SSF55048">
    <property type="entry name" value="Probable ACP-binding domain of malonyl-CoA ACP transacylase"/>
    <property type="match status" value="1"/>
</dbReference>
<proteinExistence type="inferred from homology"/>
<evidence type="ECO:0000256" key="7">
    <source>
        <dbReference type="PIRSR" id="PIRSR000446-1"/>
    </source>
</evidence>
<dbReference type="GO" id="GO:0006633">
    <property type="term" value="P:fatty acid biosynthetic process"/>
    <property type="evidence" value="ECO:0007669"/>
    <property type="project" value="TreeGrafter"/>
</dbReference>
<feature type="active site" evidence="7">
    <location>
        <position position="94"/>
    </location>
</feature>
<dbReference type="InterPro" id="IPR016036">
    <property type="entry name" value="Malonyl_transacylase_ACP-bd"/>
</dbReference>
<evidence type="ECO:0000259" key="8">
    <source>
        <dbReference type="SMART" id="SM00827"/>
    </source>
</evidence>
<dbReference type="FunFam" id="3.30.70.250:FF:000001">
    <property type="entry name" value="Malonyl CoA-acyl carrier protein transacylase"/>
    <property type="match status" value="1"/>
</dbReference>
<dbReference type="EC" id="2.3.1.39" evidence="1 6"/>
<dbReference type="Gene3D" id="3.40.366.10">
    <property type="entry name" value="Malonyl-Coenzyme A Acyl Carrier Protein, domain 2"/>
    <property type="match status" value="1"/>
</dbReference>
<comment type="catalytic activity">
    <reaction evidence="5 6">
        <text>holo-[ACP] + malonyl-CoA = malonyl-[ACP] + CoA</text>
        <dbReference type="Rhea" id="RHEA:41792"/>
        <dbReference type="Rhea" id="RHEA-COMP:9623"/>
        <dbReference type="Rhea" id="RHEA-COMP:9685"/>
        <dbReference type="ChEBI" id="CHEBI:57287"/>
        <dbReference type="ChEBI" id="CHEBI:57384"/>
        <dbReference type="ChEBI" id="CHEBI:64479"/>
        <dbReference type="ChEBI" id="CHEBI:78449"/>
        <dbReference type="EC" id="2.3.1.39"/>
    </reaction>
</comment>
<feature type="domain" description="Malonyl-CoA:ACP transacylase (MAT)" evidence="8">
    <location>
        <begin position="6"/>
        <end position="303"/>
    </location>
</feature>
<protein>
    <recommendedName>
        <fullName evidence="2 6">Malonyl CoA-acyl carrier protein transacylase</fullName>
        <ecNumber evidence="1 6">2.3.1.39</ecNumber>
    </recommendedName>
</protein>
<evidence type="ECO:0000256" key="3">
    <source>
        <dbReference type="ARBA" id="ARBA00022679"/>
    </source>
</evidence>
<dbReference type="PANTHER" id="PTHR42681">
    <property type="entry name" value="MALONYL-COA-ACYL CARRIER PROTEIN TRANSACYLASE, MITOCHONDRIAL"/>
    <property type="match status" value="1"/>
</dbReference>
<dbReference type="PANTHER" id="PTHR42681:SF1">
    <property type="entry name" value="MALONYL-COA-ACYL CARRIER PROTEIN TRANSACYLASE, MITOCHONDRIAL"/>
    <property type="match status" value="1"/>
</dbReference>
<dbReference type="InterPro" id="IPR004410">
    <property type="entry name" value="Malonyl_CoA-ACP_transAc_FabD"/>
</dbReference>
<evidence type="ECO:0000256" key="6">
    <source>
        <dbReference type="PIRNR" id="PIRNR000446"/>
    </source>
</evidence>
<dbReference type="InterPro" id="IPR014043">
    <property type="entry name" value="Acyl_transferase_dom"/>
</dbReference>
<dbReference type="SUPFAM" id="SSF52151">
    <property type="entry name" value="FabD/lysophospholipase-like"/>
    <property type="match status" value="1"/>
</dbReference>
<dbReference type="RefSeq" id="WP_149999461.1">
    <property type="nucleotide sequence ID" value="NZ_BKCL01000001.1"/>
</dbReference>
<organism evidence="9 10">
    <name type="scientific">Iodidimonas gelatinilytica</name>
    <dbReference type="NCBI Taxonomy" id="1236966"/>
    <lineage>
        <taxon>Bacteria</taxon>
        <taxon>Pseudomonadati</taxon>
        <taxon>Pseudomonadota</taxon>
        <taxon>Alphaproteobacteria</taxon>
        <taxon>Iodidimonadales</taxon>
        <taxon>Iodidimonadaceae</taxon>
        <taxon>Iodidimonas</taxon>
    </lineage>
</organism>
<feature type="active site" evidence="7">
    <location>
        <position position="204"/>
    </location>
</feature>
<keyword evidence="3 6" id="KW-0808">Transferase</keyword>
<dbReference type="PIRSF" id="PIRSF000446">
    <property type="entry name" value="Mct"/>
    <property type="match status" value="1"/>
</dbReference>
<comment type="similarity">
    <text evidence="6">Belongs to the fabD family.</text>
</comment>
<comment type="caution">
    <text evidence="9">The sequence shown here is derived from an EMBL/GenBank/DDBJ whole genome shotgun (WGS) entry which is preliminary data.</text>
</comment>
<dbReference type="Proteomes" id="UP000322084">
    <property type="component" value="Unassembled WGS sequence"/>
</dbReference>
<dbReference type="SMART" id="SM00827">
    <property type="entry name" value="PKS_AT"/>
    <property type="match status" value="1"/>
</dbReference>
<reference evidence="9 10" key="1">
    <citation type="submission" date="2019-09" db="EMBL/GenBank/DDBJ databases">
        <title>NBRP : Genome information of microbial organism related human and environment.</title>
        <authorList>
            <person name="Hattori M."/>
            <person name="Oshima K."/>
            <person name="Inaba H."/>
            <person name="Suda W."/>
            <person name="Sakamoto M."/>
            <person name="Iino T."/>
            <person name="Kitahara M."/>
            <person name="Oshida Y."/>
            <person name="Iida T."/>
            <person name="Kudo T."/>
            <person name="Itoh T."/>
            <person name="Ohkuma M."/>
        </authorList>
    </citation>
    <scope>NUCLEOTIDE SEQUENCE [LARGE SCALE GENOMIC DNA]</scope>
    <source>
        <strain evidence="9 10">Hi-2</strain>
    </source>
</reference>
<dbReference type="GO" id="GO:0005829">
    <property type="term" value="C:cytosol"/>
    <property type="evidence" value="ECO:0007669"/>
    <property type="project" value="TreeGrafter"/>
</dbReference>
<accession>A0A5A7MPY8</accession>
<keyword evidence="4 6" id="KW-0012">Acyltransferase</keyword>
<evidence type="ECO:0000313" key="9">
    <source>
        <dbReference type="EMBL" id="GEQ96889.1"/>
    </source>
</evidence>
<evidence type="ECO:0000256" key="4">
    <source>
        <dbReference type="ARBA" id="ARBA00023315"/>
    </source>
</evidence>
<dbReference type="InterPro" id="IPR050858">
    <property type="entry name" value="Mal-CoA-ACP_Trans/PKS_FabD"/>
</dbReference>
<evidence type="ECO:0000256" key="2">
    <source>
        <dbReference type="ARBA" id="ARBA00018953"/>
    </source>
</evidence>
<dbReference type="Pfam" id="PF00698">
    <property type="entry name" value="Acyl_transf_1"/>
    <property type="match status" value="1"/>
</dbReference>
<dbReference type="InterPro" id="IPR024925">
    <property type="entry name" value="Malonyl_CoA-ACP_transAc"/>
</dbReference>
<evidence type="ECO:0000256" key="1">
    <source>
        <dbReference type="ARBA" id="ARBA00013258"/>
    </source>
</evidence>
<name>A0A5A7MPY8_9PROT</name>
<dbReference type="InterPro" id="IPR001227">
    <property type="entry name" value="Ac_transferase_dom_sf"/>
</dbReference>
<dbReference type="NCBIfam" id="TIGR00128">
    <property type="entry name" value="fabD"/>
    <property type="match status" value="1"/>
</dbReference>
<evidence type="ECO:0000313" key="10">
    <source>
        <dbReference type="Proteomes" id="UP000322084"/>
    </source>
</evidence>
<sequence>MTRAVLFPGQGSQYVGMGKSLAEVYPVARAVFEEVNDALGQNLSRLMFEGDEAELRLTENAQPALMAASMAVVRVLADGGVAISDCASHVAGHSLGEYSALCAAGALSLTDAARLLKHRGQAMQRAVPLNEGAMAAILGLEIDVVEEVVKEAATDGQVCACANDNAPGQVVISGHTAAVEAAIALAKERGAKRGLLLPVSAPFHCSLMAPAADEMREALKTASIASPVVPVITNITAAPETDPEALRRLLVEQVTGRVRWRETVLVFSGLGIDQMVELGAGKVLSGLVKRIDRSIATTNIQDPADLDAFIATL</sequence>
<dbReference type="AlphaFoldDB" id="A0A5A7MPY8"/>
<gene>
    <name evidence="9" type="ORF">JCM17844_05260</name>
</gene>
<dbReference type="Gene3D" id="3.30.70.250">
    <property type="entry name" value="Malonyl-CoA ACP transacylase, ACP-binding"/>
    <property type="match status" value="1"/>
</dbReference>
<dbReference type="EMBL" id="BKCL01000001">
    <property type="protein sequence ID" value="GEQ96889.1"/>
    <property type="molecule type" value="Genomic_DNA"/>
</dbReference>
<dbReference type="InterPro" id="IPR016035">
    <property type="entry name" value="Acyl_Trfase/lysoPLipase"/>
</dbReference>
<evidence type="ECO:0000256" key="5">
    <source>
        <dbReference type="ARBA" id="ARBA00048462"/>
    </source>
</evidence>
<dbReference type="GO" id="GO:0004314">
    <property type="term" value="F:[acyl-carrier-protein] S-malonyltransferase activity"/>
    <property type="evidence" value="ECO:0007669"/>
    <property type="project" value="UniProtKB-EC"/>
</dbReference>